<dbReference type="Proteomes" id="UP000827092">
    <property type="component" value="Unassembled WGS sequence"/>
</dbReference>
<proteinExistence type="predicted"/>
<name>A0AAV6TMB8_9ARAC</name>
<sequence>MKTEYTLSGLSPTKKLFHAASYLKAPKGIVRCVRGKIEQPRPSRSDRPPHVPDTVPEAVYRHPPQPAKGASRLSDPNRTSWEKHNLKKFVFWARILKMEVPPCHGVAPVLGPPPPFLPLFSPYLQKGERPKTKKVVPALVRVKLDGGLYWYRL</sequence>
<organism evidence="2 3">
    <name type="scientific">Oedothorax gibbosus</name>
    <dbReference type="NCBI Taxonomy" id="931172"/>
    <lineage>
        <taxon>Eukaryota</taxon>
        <taxon>Metazoa</taxon>
        <taxon>Ecdysozoa</taxon>
        <taxon>Arthropoda</taxon>
        <taxon>Chelicerata</taxon>
        <taxon>Arachnida</taxon>
        <taxon>Araneae</taxon>
        <taxon>Araneomorphae</taxon>
        <taxon>Entelegynae</taxon>
        <taxon>Araneoidea</taxon>
        <taxon>Linyphiidae</taxon>
        <taxon>Erigoninae</taxon>
        <taxon>Oedothorax</taxon>
    </lineage>
</organism>
<evidence type="ECO:0000256" key="1">
    <source>
        <dbReference type="SAM" id="MobiDB-lite"/>
    </source>
</evidence>
<accession>A0AAV6TMB8</accession>
<dbReference type="AlphaFoldDB" id="A0AAV6TMB8"/>
<keyword evidence="3" id="KW-1185">Reference proteome</keyword>
<gene>
    <name evidence="2" type="ORF">JTE90_006332</name>
</gene>
<protein>
    <submittedName>
        <fullName evidence="2">Uncharacterized protein</fullName>
    </submittedName>
</protein>
<evidence type="ECO:0000313" key="2">
    <source>
        <dbReference type="EMBL" id="KAG8172914.1"/>
    </source>
</evidence>
<evidence type="ECO:0000313" key="3">
    <source>
        <dbReference type="Proteomes" id="UP000827092"/>
    </source>
</evidence>
<reference evidence="2 3" key="1">
    <citation type="journal article" date="2022" name="Nat. Ecol. Evol.">
        <title>A masculinizing supergene underlies an exaggerated male reproductive morph in a spider.</title>
        <authorList>
            <person name="Hendrickx F."/>
            <person name="De Corte Z."/>
            <person name="Sonet G."/>
            <person name="Van Belleghem S.M."/>
            <person name="Kostlbacher S."/>
            <person name="Vangestel C."/>
        </authorList>
    </citation>
    <scope>NUCLEOTIDE SEQUENCE [LARGE SCALE GENOMIC DNA]</scope>
    <source>
        <strain evidence="2">W744_W776</strain>
    </source>
</reference>
<feature type="compositionally biased region" description="Basic and acidic residues" evidence="1">
    <location>
        <begin position="38"/>
        <end position="50"/>
    </location>
</feature>
<dbReference type="EMBL" id="JAFNEN010002244">
    <property type="protein sequence ID" value="KAG8172914.1"/>
    <property type="molecule type" value="Genomic_DNA"/>
</dbReference>
<feature type="region of interest" description="Disordered" evidence="1">
    <location>
        <begin position="38"/>
        <end position="79"/>
    </location>
</feature>
<comment type="caution">
    <text evidence="2">The sequence shown here is derived from an EMBL/GenBank/DDBJ whole genome shotgun (WGS) entry which is preliminary data.</text>
</comment>